<keyword evidence="3" id="KW-1185">Reference proteome</keyword>
<feature type="compositionally biased region" description="Polar residues" evidence="1">
    <location>
        <begin position="334"/>
        <end position="358"/>
    </location>
</feature>
<gene>
    <name evidence="2" type="ORF">K490DRAFT_53199</name>
</gene>
<proteinExistence type="predicted"/>
<dbReference type="OrthoDB" id="10249311at2759"/>
<evidence type="ECO:0000256" key="1">
    <source>
        <dbReference type="SAM" id="MobiDB-lite"/>
    </source>
</evidence>
<feature type="compositionally biased region" description="Polar residues" evidence="1">
    <location>
        <begin position="388"/>
        <end position="412"/>
    </location>
</feature>
<feature type="region of interest" description="Disordered" evidence="1">
    <location>
        <begin position="1"/>
        <end position="42"/>
    </location>
</feature>
<feature type="compositionally biased region" description="Basic and acidic residues" evidence="1">
    <location>
        <begin position="580"/>
        <end position="594"/>
    </location>
</feature>
<evidence type="ECO:0000313" key="3">
    <source>
        <dbReference type="Proteomes" id="UP000799776"/>
    </source>
</evidence>
<feature type="compositionally biased region" description="Polar residues" evidence="1">
    <location>
        <begin position="101"/>
        <end position="116"/>
    </location>
</feature>
<accession>A0A9P4I3Z5</accession>
<feature type="compositionally biased region" description="Low complexity" evidence="1">
    <location>
        <begin position="563"/>
        <end position="572"/>
    </location>
</feature>
<dbReference type="AlphaFoldDB" id="A0A9P4I3Z5"/>
<feature type="compositionally biased region" description="Basic and acidic residues" evidence="1">
    <location>
        <begin position="445"/>
        <end position="465"/>
    </location>
</feature>
<feature type="region of interest" description="Disordered" evidence="1">
    <location>
        <begin position="55"/>
        <end position="160"/>
    </location>
</feature>
<organism evidence="2 3">
    <name type="scientific">Saccharata proteae CBS 121410</name>
    <dbReference type="NCBI Taxonomy" id="1314787"/>
    <lineage>
        <taxon>Eukaryota</taxon>
        <taxon>Fungi</taxon>
        <taxon>Dikarya</taxon>
        <taxon>Ascomycota</taxon>
        <taxon>Pezizomycotina</taxon>
        <taxon>Dothideomycetes</taxon>
        <taxon>Dothideomycetes incertae sedis</taxon>
        <taxon>Botryosphaeriales</taxon>
        <taxon>Saccharataceae</taxon>
        <taxon>Saccharata</taxon>
    </lineage>
</organism>
<dbReference type="Proteomes" id="UP000799776">
    <property type="component" value="Unassembled WGS sequence"/>
</dbReference>
<protein>
    <recommendedName>
        <fullName evidence="4">Pal1-domain-containing protein</fullName>
    </recommendedName>
</protein>
<name>A0A9P4I3Z5_9PEZI</name>
<feature type="region of interest" description="Disordered" evidence="1">
    <location>
        <begin position="178"/>
        <end position="605"/>
    </location>
</feature>
<feature type="compositionally biased region" description="Basic and acidic residues" evidence="1">
    <location>
        <begin position="488"/>
        <end position="522"/>
    </location>
</feature>
<sequence>MPAVATITPPSSSHGGGRDSWSMAVPLNHQDYEPHSDLYNPKAYMSNDVSVKAPYYSRHQVHTQPNSLSRPPRRRAEPTDSAHSSHGKPVNDVYLAPSRLDATSPNSSGVSANGSDPDSLLDMYSRNQESRQGSHGIANGANGGSRKVSHASHNSEAGDEERYWIHRDKLLQIEHQELAAAGFLPPKKRNSRSGSRSSSHSRAHSKRDASAKGEDRAHHKEDKKQRMISPIPAAEEEEQELQYDTRSPEQIAAEREHILNRANPTRPGTSRIPVAKASPAPVPHNFVERDHPLPRSRSGSGAWSGTPGEGIVYPGRKRGGSVGSQVLLDDMTDPGSQSPDTGDSDNSQKGTRKTSSSPRKAKVPGKANPTSGARKASTPRGVSGTKPRATSTSQKDSARPRTSSGRPTTGQNRPEGEAPWIATMYKPDPRLPPEEQMLPTHAKRMAQEQWEKEGQTGNVYDKDFRLLNAHDFARPEQSSADVPTLEGQEDRDQYQLQPEKQEQRQEQKQSQDREQVQEDNPKQRPLSGAWPLAGSANPKRLSAMSGHGEFKLTPTISSPPVPTTTTIVSGPSNGPSPKPESIRIPDMSEKESGKPKKSCGCCVVM</sequence>
<reference evidence="2" key="1">
    <citation type="journal article" date="2020" name="Stud. Mycol.">
        <title>101 Dothideomycetes genomes: a test case for predicting lifestyles and emergence of pathogens.</title>
        <authorList>
            <person name="Haridas S."/>
            <person name="Albert R."/>
            <person name="Binder M."/>
            <person name="Bloem J."/>
            <person name="Labutti K."/>
            <person name="Salamov A."/>
            <person name="Andreopoulos B."/>
            <person name="Baker S."/>
            <person name="Barry K."/>
            <person name="Bills G."/>
            <person name="Bluhm B."/>
            <person name="Cannon C."/>
            <person name="Castanera R."/>
            <person name="Culley D."/>
            <person name="Daum C."/>
            <person name="Ezra D."/>
            <person name="Gonzalez J."/>
            <person name="Henrissat B."/>
            <person name="Kuo A."/>
            <person name="Liang C."/>
            <person name="Lipzen A."/>
            <person name="Lutzoni F."/>
            <person name="Magnuson J."/>
            <person name="Mondo S."/>
            <person name="Nolan M."/>
            <person name="Ohm R."/>
            <person name="Pangilinan J."/>
            <person name="Park H.-J."/>
            <person name="Ramirez L."/>
            <person name="Alfaro M."/>
            <person name="Sun H."/>
            <person name="Tritt A."/>
            <person name="Yoshinaga Y."/>
            <person name="Zwiers L.-H."/>
            <person name="Turgeon B."/>
            <person name="Goodwin S."/>
            <person name="Spatafora J."/>
            <person name="Crous P."/>
            <person name="Grigoriev I."/>
        </authorList>
    </citation>
    <scope>NUCLEOTIDE SEQUENCE</scope>
    <source>
        <strain evidence="2">CBS 121410</strain>
    </source>
</reference>
<evidence type="ECO:0000313" key="2">
    <source>
        <dbReference type="EMBL" id="KAF2092044.1"/>
    </source>
</evidence>
<feature type="compositionally biased region" description="Basic and acidic residues" evidence="1">
    <location>
        <begin position="206"/>
        <end position="225"/>
    </location>
</feature>
<comment type="caution">
    <text evidence="2">The sequence shown here is derived from an EMBL/GenBank/DDBJ whole genome shotgun (WGS) entry which is preliminary data.</text>
</comment>
<dbReference type="EMBL" id="ML978711">
    <property type="protein sequence ID" value="KAF2092044.1"/>
    <property type="molecule type" value="Genomic_DNA"/>
</dbReference>
<evidence type="ECO:0008006" key="4">
    <source>
        <dbReference type="Google" id="ProtNLM"/>
    </source>
</evidence>